<dbReference type="InterPro" id="IPR000717">
    <property type="entry name" value="PCI_dom"/>
</dbReference>
<dbReference type="Pfam" id="PF01399">
    <property type="entry name" value="PCI"/>
    <property type="match status" value="1"/>
</dbReference>
<evidence type="ECO:0000256" key="1">
    <source>
        <dbReference type="ARBA" id="ARBA00004123"/>
    </source>
</evidence>
<keyword evidence="8" id="KW-0732">Signal</keyword>
<dbReference type="GO" id="GO:0005737">
    <property type="term" value="C:cytoplasm"/>
    <property type="evidence" value="ECO:0007669"/>
    <property type="project" value="UniProtKB-SubCell"/>
</dbReference>
<dbReference type="SMART" id="SM00088">
    <property type="entry name" value="PINT"/>
    <property type="match status" value="1"/>
</dbReference>
<gene>
    <name evidence="10" type="ORF">GGX14DRAFT_600285</name>
</gene>
<feature type="compositionally biased region" description="Basic residues" evidence="7">
    <location>
        <begin position="49"/>
        <end position="58"/>
    </location>
</feature>
<keyword evidence="6" id="KW-0539">Nucleus</keyword>
<keyword evidence="11" id="KW-1185">Reference proteome</keyword>
<feature type="compositionally biased region" description="Low complexity" evidence="7">
    <location>
        <begin position="130"/>
        <end position="149"/>
    </location>
</feature>
<organism evidence="10 11">
    <name type="scientific">Mycena pura</name>
    <dbReference type="NCBI Taxonomy" id="153505"/>
    <lineage>
        <taxon>Eukaryota</taxon>
        <taxon>Fungi</taxon>
        <taxon>Dikarya</taxon>
        <taxon>Basidiomycota</taxon>
        <taxon>Agaricomycotina</taxon>
        <taxon>Agaricomycetes</taxon>
        <taxon>Agaricomycetidae</taxon>
        <taxon>Agaricales</taxon>
        <taxon>Marasmiineae</taxon>
        <taxon>Mycenaceae</taxon>
        <taxon>Mycena</taxon>
    </lineage>
</organism>
<dbReference type="EMBL" id="JARJCW010000131">
    <property type="protein sequence ID" value="KAJ7191547.1"/>
    <property type="molecule type" value="Genomic_DNA"/>
</dbReference>
<evidence type="ECO:0000256" key="6">
    <source>
        <dbReference type="ARBA" id="ARBA00023242"/>
    </source>
</evidence>
<evidence type="ECO:0000256" key="3">
    <source>
        <dbReference type="ARBA" id="ARBA00008793"/>
    </source>
</evidence>
<keyword evidence="5" id="KW-0736">Signalosome</keyword>
<evidence type="ECO:0000256" key="5">
    <source>
        <dbReference type="ARBA" id="ARBA00022790"/>
    </source>
</evidence>
<sequence length="391" mass="42928">MSRLGHCLCLAASSLLSCVSCLENSKHKPHAPPPCADLARATPTLTPAQHRRRRRRHAPAPTARDTNPTPHPPTPHLHPPRPSPRGPPVPTLLATPTPNPASTHAPPLNTHHNHPPAGHPHRLRSRHQPRACTCRTPVTAAPAPAPAAHPRQKRQRQPLPARPRLSVIQPPARGCRTQPCTPAPVGRTTARACRTTRGRSRARDVVSSRLPPAAPRSACPARLRLLATAAPTPATAPGARPCPCPVLDMCLSVLELLIEQRNYSHLPTYSRHALDIYLAPHVVELTNMIRNWAVVLYFQPFASIRLDRMSGAFGWTVQEVEQQIVNLIQSGSIHGRVDSQNQILYVKQTDYRAELFARAIKAGQEIQATNRKVLLRMCSTRVPRAHVCAQT</sequence>
<dbReference type="PANTHER" id="PTHR14145:SF2">
    <property type="entry name" value="COP9 SIGNALOSOME COMPLEX SUBUNIT 1"/>
    <property type="match status" value="1"/>
</dbReference>
<proteinExistence type="inferred from homology"/>
<dbReference type="InterPro" id="IPR019585">
    <property type="entry name" value="Rpn7/CSN1"/>
</dbReference>
<dbReference type="PANTHER" id="PTHR14145">
    <property type="entry name" value="26S PROTESOME SUBUNIT 6"/>
    <property type="match status" value="1"/>
</dbReference>
<dbReference type="PROSITE" id="PS51257">
    <property type="entry name" value="PROKAR_LIPOPROTEIN"/>
    <property type="match status" value="1"/>
</dbReference>
<dbReference type="GO" id="GO:0008180">
    <property type="term" value="C:COP9 signalosome"/>
    <property type="evidence" value="ECO:0007669"/>
    <property type="project" value="UniProtKB-KW"/>
</dbReference>
<feature type="chain" id="PRO_5042192169" description="PCI domain-containing protein" evidence="8">
    <location>
        <begin position="22"/>
        <end position="391"/>
    </location>
</feature>
<comment type="similarity">
    <text evidence="3">Belongs to the CSN1 family.</text>
</comment>
<evidence type="ECO:0000256" key="8">
    <source>
        <dbReference type="SAM" id="SignalP"/>
    </source>
</evidence>
<evidence type="ECO:0000256" key="4">
    <source>
        <dbReference type="ARBA" id="ARBA00022490"/>
    </source>
</evidence>
<keyword evidence="4" id="KW-0963">Cytoplasm</keyword>
<feature type="compositionally biased region" description="Low complexity" evidence="7">
    <location>
        <begin position="91"/>
        <end position="103"/>
    </location>
</feature>
<evidence type="ECO:0000313" key="11">
    <source>
        <dbReference type="Proteomes" id="UP001219525"/>
    </source>
</evidence>
<feature type="signal peptide" evidence="8">
    <location>
        <begin position="1"/>
        <end position="21"/>
    </location>
</feature>
<dbReference type="Proteomes" id="UP001219525">
    <property type="component" value="Unassembled WGS sequence"/>
</dbReference>
<name>A0AAD6Y2M3_9AGAR</name>
<comment type="subcellular location">
    <subcellularLocation>
        <location evidence="2">Cytoplasm</location>
    </subcellularLocation>
    <subcellularLocation>
        <location evidence="1">Nucleus</location>
    </subcellularLocation>
</comment>
<accession>A0AAD6Y2M3</accession>
<feature type="domain" description="PCI" evidence="9">
    <location>
        <begin position="280"/>
        <end position="363"/>
    </location>
</feature>
<evidence type="ECO:0000256" key="7">
    <source>
        <dbReference type="SAM" id="MobiDB-lite"/>
    </source>
</evidence>
<comment type="caution">
    <text evidence="10">The sequence shown here is derived from an EMBL/GenBank/DDBJ whole genome shotgun (WGS) entry which is preliminary data.</text>
</comment>
<evidence type="ECO:0000313" key="10">
    <source>
        <dbReference type="EMBL" id="KAJ7191547.1"/>
    </source>
</evidence>
<feature type="compositionally biased region" description="Basic residues" evidence="7">
    <location>
        <begin position="111"/>
        <end position="129"/>
    </location>
</feature>
<evidence type="ECO:0000256" key="2">
    <source>
        <dbReference type="ARBA" id="ARBA00004496"/>
    </source>
</evidence>
<protein>
    <recommendedName>
        <fullName evidence="9">PCI domain-containing protein</fullName>
    </recommendedName>
</protein>
<reference evidence="10" key="1">
    <citation type="submission" date="2023-03" db="EMBL/GenBank/DDBJ databases">
        <title>Massive genome expansion in bonnet fungi (Mycena s.s.) driven by repeated elements and novel gene families across ecological guilds.</title>
        <authorList>
            <consortium name="Lawrence Berkeley National Laboratory"/>
            <person name="Harder C.B."/>
            <person name="Miyauchi S."/>
            <person name="Viragh M."/>
            <person name="Kuo A."/>
            <person name="Thoen E."/>
            <person name="Andreopoulos B."/>
            <person name="Lu D."/>
            <person name="Skrede I."/>
            <person name="Drula E."/>
            <person name="Henrissat B."/>
            <person name="Morin E."/>
            <person name="Kohler A."/>
            <person name="Barry K."/>
            <person name="LaButti K."/>
            <person name="Morin E."/>
            <person name="Salamov A."/>
            <person name="Lipzen A."/>
            <person name="Mereny Z."/>
            <person name="Hegedus B."/>
            <person name="Baldrian P."/>
            <person name="Stursova M."/>
            <person name="Weitz H."/>
            <person name="Taylor A."/>
            <person name="Grigoriev I.V."/>
            <person name="Nagy L.G."/>
            <person name="Martin F."/>
            <person name="Kauserud H."/>
        </authorList>
    </citation>
    <scope>NUCLEOTIDE SEQUENCE</scope>
    <source>
        <strain evidence="10">9144</strain>
    </source>
</reference>
<dbReference type="Gene3D" id="1.25.40.570">
    <property type="match status" value="1"/>
</dbReference>
<dbReference type="AlphaFoldDB" id="A0AAD6Y2M3"/>
<feature type="region of interest" description="Disordered" evidence="7">
    <location>
        <begin position="26"/>
        <end position="213"/>
    </location>
</feature>
<feature type="compositionally biased region" description="Pro residues" evidence="7">
    <location>
        <begin position="69"/>
        <end position="90"/>
    </location>
</feature>
<dbReference type="SUPFAM" id="SSF46785">
    <property type="entry name" value="Winged helix' DNA-binding domain"/>
    <property type="match status" value="1"/>
</dbReference>
<evidence type="ECO:0000259" key="9">
    <source>
        <dbReference type="SMART" id="SM00088"/>
    </source>
</evidence>
<dbReference type="InterPro" id="IPR036390">
    <property type="entry name" value="WH_DNA-bd_sf"/>
</dbReference>